<keyword evidence="1" id="KW-0479">Metal-binding</keyword>
<evidence type="ECO:0000313" key="4">
    <source>
        <dbReference type="Proteomes" id="UP000008909"/>
    </source>
</evidence>
<sequence length="564" mass="64495">MGLLLQLFASSTSDNTVTDDSDREICTTRIMGTGIADSLDDWDSMHLYRYIDYQDYGYCRERLRRYIKNRWIPAFVELSHYCTKRQSLRKTPQIYAALLQFVRHAKPFSYKPVLFTSQASTETHRNRGPDGYRTNYIDEVTYAWMWLRQVNKRSQFKPNPYKLHILNAQIGKAYNCGHCERHNRTALQRMDAYATNEHSEKPSKFELIHSHDDHVANDPYRVPNIGNFVCMNVLDIIVVQGQRYGGDSHDECCLHRSGEGDNIHSSDLPKRCPQILSAISSMGICRPLLGLKGKVQICGRSPKIRKHNAHVNHRPSQSSGYPTVGTDWCLLTQQVTVESQMQPEHHRISEAVVAPSNASELNRAPLHELSNWWHQHHFNWDPTQFFTGFQLFNMPNPNGTEQNSLSGSPIYPPHSPYSMQSQTSISPCICACTQSHFGCYSPLQSPTPARSPLELRSVGKYQLSLEPPVQSSQRVGQRSHICTFPGCGKTYTRSSYLKAHIRKHTAIFVSGKTLRLSDPDLRSTQFRVYPRINGKDGIHRCSTGHLNQFVNFAGRWNGYKLKHI</sequence>
<keyword evidence="1" id="KW-0862">Zinc</keyword>
<dbReference type="Gene3D" id="3.30.160.60">
    <property type="entry name" value="Classic Zinc Finger"/>
    <property type="match status" value="1"/>
</dbReference>
<organism evidence="3 4">
    <name type="scientific">Clonorchis sinensis</name>
    <name type="common">Chinese liver fluke</name>
    <dbReference type="NCBI Taxonomy" id="79923"/>
    <lineage>
        <taxon>Eukaryota</taxon>
        <taxon>Metazoa</taxon>
        <taxon>Spiralia</taxon>
        <taxon>Lophotrochozoa</taxon>
        <taxon>Platyhelminthes</taxon>
        <taxon>Trematoda</taxon>
        <taxon>Digenea</taxon>
        <taxon>Opisthorchiida</taxon>
        <taxon>Opisthorchiata</taxon>
        <taxon>Opisthorchiidae</taxon>
        <taxon>Clonorchis</taxon>
    </lineage>
</organism>
<reference key="2">
    <citation type="submission" date="2011-10" db="EMBL/GenBank/DDBJ databases">
        <title>The genome and transcriptome sequence of Clonorchis sinensis provide insights into the carcinogenic liver fluke.</title>
        <authorList>
            <person name="Wang X."/>
            <person name="Huang Y."/>
            <person name="Chen W."/>
            <person name="Liu H."/>
            <person name="Guo L."/>
            <person name="Chen Y."/>
            <person name="Luo F."/>
            <person name="Zhou W."/>
            <person name="Sun J."/>
            <person name="Mao Q."/>
            <person name="Liang P."/>
            <person name="Zhou C."/>
            <person name="Tian Y."/>
            <person name="Men J."/>
            <person name="Lv X."/>
            <person name="Huang L."/>
            <person name="Zhou J."/>
            <person name="Hu Y."/>
            <person name="Li R."/>
            <person name="Zhang F."/>
            <person name="Lei H."/>
            <person name="Li X."/>
            <person name="Hu X."/>
            <person name="Liang C."/>
            <person name="Xu J."/>
            <person name="Wu Z."/>
            <person name="Yu X."/>
        </authorList>
    </citation>
    <scope>NUCLEOTIDE SEQUENCE</scope>
    <source>
        <strain>Henan</strain>
    </source>
</reference>
<evidence type="ECO:0000256" key="1">
    <source>
        <dbReference type="PROSITE-ProRule" id="PRU00042"/>
    </source>
</evidence>
<dbReference type="InterPro" id="IPR013087">
    <property type="entry name" value="Znf_C2H2_type"/>
</dbReference>
<name>G7Y9Q9_CLOSI</name>
<dbReference type="PROSITE" id="PS00028">
    <property type="entry name" value="ZINC_FINGER_C2H2_1"/>
    <property type="match status" value="1"/>
</dbReference>
<dbReference type="SMART" id="SM00355">
    <property type="entry name" value="ZnF_C2H2"/>
    <property type="match status" value="1"/>
</dbReference>
<feature type="domain" description="C2H2-type" evidence="2">
    <location>
        <begin position="480"/>
        <end position="505"/>
    </location>
</feature>
<keyword evidence="1" id="KW-0863">Zinc-finger</keyword>
<evidence type="ECO:0000259" key="2">
    <source>
        <dbReference type="PROSITE" id="PS50157"/>
    </source>
</evidence>
<protein>
    <submittedName>
        <fullName evidence="3">Krueppel-like factor 10/11</fullName>
    </submittedName>
</protein>
<dbReference type="SUPFAM" id="SSF57667">
    <property type="entry name" value="beta-beta-alpha zinc fingers"/>
    <property type="match status" value="1"/>
</dbReference>
<reference evidence="3" key="1">
    <citation type="journal article" date="2011" name="Genome Biol.">
        <title>The draft genome of the carcinogenic human liver fluke Clonorchis sinensis.</title>
        <authorList>
            <person name="Wang X."/>
            <person name="Chen W."/>
            <person name="Huang Y."/>
            <person name="Sun J."/>
            <person name="Men J."/>
            <person name="Liu H."/>
            <person name="Luo F."/>
            <person name="Guo L."/>
            <person name="Lv X."/>
            <person name="Deng C."/>
            <person name="Zhou C."/>
            <person name="Fan Y."/>
            <person name="Li X."/>
            <person name="Huang L."/>
            <person name="Hu Y."/>
            <person name="Liang C."/>
            <person name="Hu X."/>
            <person name="Xu J."/>
            <person name="Yu X."/>
        </authorList>
    </citation>
    <scope>NUCLEOTIDE SEQUENCE [LARGE SCALE GENOMIC DNA]</scope>
    <source>
        <strain evidence="3">Henan</strain>
    </source>
</reference>
<dbReference type="InterPro" id="IPR036236">
    <property type="entry name" value="Znf_C2H2_sf"/>
</dbReference>
<evidence type="ECO:0000313" key="3">
    <source>
        <dbReference type="EMBL" id="GAA49693.1"/>
    </source>
</evidence>
<keyword evidence="4" id="KW-1185">Reference proteome</keyword>
<gene>
    <name evidence="3" type="ORF">CLF_103436</name>
</gene>
<dbReference type="Proteomes" id="UP000008909">
    <property type="component" value="Unassembled WGS sequence"/>
</dbReference>
<accession>G7Y9Q9</accession>
<proteinExistence type="predicted"/>
<dbReference type="AlphaFoldDB" id="G7Y9Q9"/>
<dbReference type="EMBL" id="DF142978">
    <property type="protein sequence ID" value="GAA49693.1"/>
    <property type="molecule type" value="Genomic_DNA"/>
</dbReference>
<dbReference type="GO" id="GO:0008270">
    <property type="term" value="F:zinc ion binding"/>
    <property type="evidence" value="ECO:0007669"/>
    <property type="project" value="UniProtKB-KW"/>
</dbReference>
<dbReference type="PROSITE" id="PS50157">
    <property type="entry name" value="ZINC_FINGER_C2H2_2"/>
    <property type="match status" value="1"/>
</dbReference>